<gene>
    <name evidence="10" type="ORF">SAMN05660649_02100</name>
</gene>
<dbReference type="SMART" id="SM00926">
    <property type="entry name" value="Molybdop_Fe4S4"/>
    <property type="match status" value="1"/>
</dbReference>
<reference evidence="11" key="1">
    <citation type="submission" date="2016-10" db="EMBL/GenBank/DDBJ databases">
        <authorList>
            <person name="Varghese N."/>
            <person name="Submissions S."/>
        </authorList>
    </citation>
    <scope>NUCLEOTIDE SEQUENCE [LARGE SCALE GENOMIC DNA]</scope>
    <source>
        <strain evidence="11">DSM 17038</strain>
    </source>
</reference>
<sequence length="205" mass="22700">MKKISRRDFLRNVGLGTAGLTLFAGVGTANATEQSKRISGGNLPLKIRKLTETPSVCAYCGCGCGILLYTSHGKLVHVEGDPDHPINEGTLCSKGIGISDANVVVKKRGIREPNPNRITKPLYRAPGSSKWEEKDWEWTLKTIARRFKKTRDESFEEKDNHGVTVNRTLAIAHFGSASLDNEENYIMQKMMRAAGLVNIEHHARL</sequence>
<keyword evidence="5" id="KW-0479">Metal-binding</keyword>
<dbReference type="Pfam" id="PF04879">
    <property type="entry name" value="Molybdop_Fe4S4"/>
    <property type="match status" value="1"/>
</dbReference>
<evidence type="ECO:0000256" key="6">
    <source>
        <dbReference type="ARBA" id="ARBA00023002"/>
    </source>
</evidence>
<evidence type="ECO:0000256" key="4">
    <source>
        <dbReference type="ARBA" id="ARBA00022485"/>
    </source>
</evidence>
<accession>A0A1I2T851</accession>
<comment type="subcellular location">
    <subcellularLocation>
        <location evidence="2">Cell envelope</location>
    </subcellularLocation>
</comment>
<keyword evidence="7" id="KW-0408">Iron</keyword>
<keyword evidence="8" id="KW-0411">Iron-sulfur</keyword>
<evidence type="ECO:0000259" key="9">
    <source>
        <dbReference type="PROSITE" id="PS51669"/>
    </source>
</evidence>
<dbReference type="EMBL" id="FOOX01000006">
    <property type="protein sequence ID" value="SFG58471.1"/>
    <property type="molecule type" value="Genomic_DNA"/>
</dbReference>
<evidence type="ECO:0000256" key="3">
    <source>
        <dbReference type="ARBA" id="ARBA00010312"/>
    </source>
</evidence>
<comment type="similarity">
    <text evidence="3">Belongs to the prokaryotic molybdopterin-containing oxidoreductase family.</text>
</comment>
<dbReference type="GO" id="GO:0051539">
    <property type="term" value="F:4 iron, 4 sulfur cluster binding"/>
    <property type="evidence" value="ECO:0007669"/>
    <property type="project" value="UniProtKB-KW"/>
</dbReference>
<dbReference type="InterPro" id="IPR019546">
    <property type="entry name" value="TAT_signal_bac_arc"/>
</dbReference>
<organism evidence="10 11">
    <name type="scientific">Desulfotruncus arcticus DSM 17038</name>
    <dbReference type="NCBI Taxonomy" id="1121424"/>
    <lineage>
        <taxon>Bacteria</taxon>
        <taxon>Bacillati</taxon>
        <taxon>Bacillota</taxon>
        <taxon>Clostridia</taxon>
        <taxon>Eubacteriales</taxon>
        <taxon>Desulfallaceae</taxon>
        <taxon>Desulfotruncus</taxon>
    </lineage>
</organism>
<dbReference type="STRING" id="341036.SAMN05660649_02100"/>
<evidence type="ECO:0000256" key="1">
    <source>
        <dbReference type="ARBA" id="ARBA00001966"/>
    </source>
</evidence>
<dbReference type="GO" id="GO:0009055">
    <property type="term" value="F:electron transfer activity"/>
    <property type="evidence" value="ECO:0007669"/>
    <property type="project" value="TreeGrafter"/>
</dbReference>
<evidence type="ECO:0000313" key="11">
    <source>
        <dbReference type="Proteomes" id="UP000199337"/>
    </source>
</evidence>
<name>A0A1I2T851_9FIRM</name>
<protein>
    <submittedName>
        <fullName evidence="10">Formate dehydrogenase major subunit</fullName>
    </submittedName>
</protein>
<dbReference type="Gene3D" id="2.20.25.90">
    <property type="entry name" value="ADC-like domains"/>
    <property type="match status" value="1"/>
</dbReference>
<dbReference type="GO" id="GO:0030151">
    <property type="term" value="F:molybdenum ion binding"/>
    <property type="evidence" value="ECO:0007669"/>
    <property type="project" value="TreeGrafter"/>
</dbReference>
<evidence type="ECO:0000256" key="8">
    <source>
        <dbReference type="ARBA" id="ARBA00023014"/>
    </source>
</evidence>
<dbReference type="GO" id="GO:0016491">
    <property type="term" value="F:oxidoreductase activity"/>
    <property type="evidence" value="ECO:0007669"/>
    <property type="project" value="UniProtKB-KW"/>
</dbReference>
<dbReference type="Proteomes" id="UP000199337">
    <property type="component" value="Unassembled WGS sequence"/>
</dbReference>
<dbReference type="PROSITE" id="PS51669">
    <property type="entry name" value="4FE4S_MOW_BIS_MGD"/>
    <property type="match status" value="1"/>
</dbReference>
<dbReference type="AlphaFoldDB" id="A0A1I2T851"/>
<keyword evidence="6" id="KW-0560">Oxidoreductase</keyword>
<comment type="cofactor">
    <cofactor evidence="1">
        <name>[4Fe-4S] cluster</name>
        <dbReference type="ChEBI" id="CHEBI:49883"/>
    </cofactor>
</comment>
<dbReference type="SUPFAM" id="SSF53706">
    <property type="entry name" value="Formate dehydrogenase/DMSO reductase, domains 1-3"/>
    <property type="match status" value="1"/>
</dbReference>
<evidence type="ECO:0000256" key="5">
    <source>
        <dbReference type="ARBA" id="ARBA00022723"/>
    </source>
</evidence>
<dbReference type="InterPro" id="IPR006963">
    <property type="entry name" value="Mopterin_OxRdtase_4Fe-4S_dom"/>
</dbReference>
<dbReference type="GO" id="GO:0030313">
    <property type="term" value="C:cell envelope"/>
    <property type="evidence" value="ECO:0007669"/>
    <property type="project" value="UniProtKB-SubCell"/>
</dbReference>
<feature type="domain" description="4Fe-4S Mo/W bis-MGD-type" evidence="9">
    <location>
        <begin position="50"/>
        <end position="106"/>
    </location>
</feature>
<dbReference type="InterPro" id="IPR006311">
    <property type="entry name" value="TAT_signal"/>
</dbReference>
<keyword evidence="11" id="KW-1185">Reference proteome</keyword>
<dbReference type="PANTHER" id="PTHR43598">
    <property type="entry name" value="TUNGSTEN-CONTAINING FORMYLMETHANOFURAN DEHYDROGENASE 2 SUBUNIT B"/>
    <property type="match status" value="1"/>
</dbReference>
<evidence type="ECO:0000256" key="7">
    <source>
        <dbReference type="ARBA" id="ARBA00023004"/>
    </source>
</evidence>
<dbReference type="NCBIfam" id="TIGR01409">
    <property type="entry name" value="TAT_signal_seq"/>
    <property type="match status" value="1"/>
</dbReference>
<keyword evidence="4" id="KW-0004">4Fe-4S</keyword>
<evidence type="ECO:0000256" key="2">
    <source>
        <dbReference type="ARBA" id="ARBA00004196"/>
    </source>
</evidence>
<evidence type="ECO:0000313" key="10">
    <source>
        <dbReference type="EMBL" id="SFG58471.1"/>
    </source>
</evidence>
<dbReference type="GO" id="GO:0009061">
    <property type="term" value="P:anaerobic respiration"/>
    <property type="evidence" value="ECO:0007669"/>
    <property type="project" value="TreeGrafter"/>
</dbReference>
<dbReference type="PROSITE" id="PS51318">
    <property type="entry name" value="TAT"/>
    <property type="match status" value="1"/>
</dbReference>
<dbReference type="PANTHER" id="PTHR43598:SF1">
    <property type="entry name" value="FORMATE DEHYDROGENASE-O MAJOR SUBUNIT"/>
    <property type="match status" value="1"/>
</dbReference>
<dbReference type="Gene3D" id="3.40.50.740">
    <property type="match status" value="1"/>
</dbReference>
<proteinExistence type="inferred from homology"/>